<accession>A0A8X6G251</accession>
<reference evidence="2" key="1">
    <citation type="submission" date="2020-07" db="EMBL/GenBank/DDBJ databases">
        <title>Multicomponent nature underlies the extraordinary mechanical properties of spider dragline silk.</title>
        <authorList>
            <person name="Kono N."/>
            <person name="Nakamura H."/>
            <person name="Mori M."/>
            <person name="Yoshida Y."/>
            <person name="Ohtoshi R."/>
            <person name="Malay A.D."/>
            <person name="Moran D.A.P."/>
            <person name="Tomita M."/>
            <person name="Numata K."/>
            <person name="Arakawa K."/>
        </authorList>
    </citation>
    <scope>NUCLEOTIDE SEQUENCE</scope>
</reference>
<dbReference type="Gene3D" id="3.30.420.10">
    <property type="entry name" value="Ribonuclease H-like superfamily/Ribonuclease H"/>
    <property type="match status" value="1"/>
</dbReference>
<keyword evidence="3" id="KW-1185">Reference proteome</keyword>
<dbReference type="PROSITE" id="PS50994">
    <property type="entry name" value="INTEGRASE"/>
    <property type="match status" value="1"/>
</dbReference>
<evidence type="ECO:0000313" key="2">
    <source>
        <dbReference type="EMBL" id="GFQ92669.1"/>
    </source>
</evidence>
<dbReference type="GO" id="GO:0003676">
    <property type="term" value="F:nucleic acid binding"/>
    <property type="evidence" value="ECO:0007669"/>
    <property type="project" value="InterPro"/>
</dbReference>
<dbReference type="AlphaFoldDB" id="A0A8X6G251"/>
<dbReference type="InterPro" id="IPR012337">
    <property type="entry name" value="RNaseH-like_sf"/>
</dbReference>
<proteinExistence type="predicted"/>
<sequence>MKIFCQTGFSKTICTEKGTNLTAQLTEAFQDVLGVSPRFSTPGHPESMGAVERSNDIERYVEQKYSRAWK</sequence>
<dbReference type="Proteomes" id="UP000887116">
    <property type="component" value="Unassembled WGS sequence"/>
</dbReference>
<dbReference type="EMBL" id="BMAO01014066">
    <property type="protein sequence ID" value="GFQ92669.1"/>
    <property type="molecule type" value="Genomic_DNA"/>
</dbReference>
<dbReference type="GO" id="GO:0015074">
    <property type="term" value="P:DNA integration"/>
    <property type="evidence" value="ECO:0007669"/>
    <property type="project" value="InterPro"/>
</dbReference>
<evidence type="ECO:0000313" key="3">
    <source>
        <dbReference type="Proteomes" id="UP000887116"/>
    </source>
</evidence>
<dbReference type="OrthoDB" id="6430750at2759"/>
<protein>
    <submittedName>
        <fullName evidence="2">Retrovirus-related Pol polyprotein from transposon opus</fullName>
    </submittedName>
</protein>
<dbReference type="InterPro" id="IPR036397">
    <property type="entry name" value="RNaseH_sf"/>
</dbReference>
<evidence type="ECO:0000259" key="1">
    <source>
        <dbReference type="PROSITE" id="PS50994"/>
    </source>
</evidence>
<gene>
    <name evidence="2" type="primary">X975_19749</name>
    <name evidence="2" type="ORF">TNCT_208411</name>
</gene>
<comment type="caution">
    <text evidence="2">The sequence shown here is derived from an EMBL/GenBank/DDBJ whole genome shotgun (WGS) entry which is preliminary data.</text>
</comment>
<dbReference type="InterPro" id="IPR001584">
    <property type="entry name" value="Integrase_cat-core"/>
</dbReference>
<organism evidence="2 3">
    <name type="scientific">Trichonephila clavata</name>
    <name type="common">Joro spider</name>
    <name type="synonym">Nephila clavata</name>
    <dbReference type="NCBI Taxonomy" id="2740835"/>
    <lineage>
        <taxon>Eukaryota</taxon>
        <taxon>Metazoa</taxon>
        <taxon>Ecdysozoa</taxon>
        <taxon>Arthropoda</taxon>
        <taxon>Chelicerata</taxon>
        <taxon>Arachnida</taxon>
        <taxon>Araneae</taxon>
        <taxon>Araneomorphae</taxon>
        <taxon>Entelegynae</taxon>
        <taxon>Araneoidea</taxon>
        <taxon>Nephilidae</taxon>
        <taxon>Trichonephila</taxon>
    </lineage>
</organism>
<dbReference type="SUPFAM" id="SSF53098">
    <property type="entry name" value="Ribonuclease H-like"/>
    <property type="match status" value="1"/>
</dbReference>
<feature type="domain" description="Integrase catalytic" evidence="1">
    <location>
        <begin position="1"/>
        <end position="70"/>
    </location>
</feature>
<name>A0A8X6G251_TRICU</name>